<dbReference type="InterPro" id="IPR000572">
    <property type="entry name" value="OxRdtase_Mopterin-bd_dom"/>
</dbReference>
<protein>
    <submittedName>
        <fullName evidence="2">Molybdopterin-dependent oxidoreductase</fullName>
    </submittedName>
</protein>
<dbReference type="EMBL" id="BAABCX010000001">
    <property type="protein sequence ID" value="GAA3533172.1"/>
    <property type="molecule type" value="Genomic_DNA"/>
</dbReference>
<proteinExistence type="predicted"/>
<gene>
    <name evidence="2" type="ORF">GCM10022394_10690</name>
</gene>
<accession>A0ABP6VFN9</accession>
<evidence type="ECO:0000259" key="1">
    <source>
        <dbReference type="Pfam" id="PF00174"/>
    </source>
</evidence>
<evidence type="ECO:0000313" key="3">
    <source>
        <dbReference type="Proteomes" id="UP001500795"/>
    </source>
</evidence>
<sequence length="193" mass="21269">MTKLALFTRYRSAANGTAASGQQVKASLVRLLFTLLALAGWGAPLSAAELAAPTGPVVLSVTGQIQQTNADDQADFDYRLLQSLPQKEIRTGTPWTKGAHVYRGVLLSDMLARVGAQGNVMRAIALNDYHVDIPLQGLRNYPVLLATHQDGKQMRIRDKGPVWIVLPLDDYPELNTKKHHETMVWQLSSLDIR</sequence>
<dbReference type="Gene3D" id="3.90.420.10">
    <property type="entry name" value="Oxidoreductase, molybdopterin-binding domain"/>
    <property type="match status" value="1"/>
</dbReference>
<dbReference type="InterPro" id="IPR036374">
    <property type="entry name" value="OxRdtase_Mopterin-bd_sf"/>
</dbReference>
<dbReference type="Pfam" id="PF00174">
    <property type="entry name" value="Oxidored_molyb"/>
    <property type="match status" value="1"/>
</dbReference>
<evidence type="ECO:0000313" key="2">
    <source>
        <dbReference type="EMBL" id="GAA3533172.1"/>
    </source>
</evidence>
<dbReference type="Proteomes" id="UP001500795">
    <property type="component" value="Unassembled WGS sequence"/>
</dbReference>
<organism evidence="2 3">
    <name type="scientific">Zobellella aerophila</name>
    <dbReference type="NCBI Taxonomy" id="870480"/>
    <lineage>
        <taxon>Bacteria</taxon>
        <taxon>Pseudomonadati</taxon>
        <taxon>Pseudomonadota</taxon>
        <taxon>Gammaproteobacteria</taxon>
        <taxon>Aeromonadales</taxon>
        <taxon>Aeromonadaceae</taxon>
        <taxon>Zobellella</taxon>
    </lineage>
</organism>
<feature type="domain" description="Oxidoreductase molybdopterin-binding" evidence="1">
    <location>
        <begin position="90"/>
        <end position="167"/>
    </location>
</feature>
<reference evidence="3" key="1">
    <citation type="journal article" date="2019" name="Int. J. Syst. Evol. Microbiol.">
        <title>The Global Catalogue of Microorganisms (GCM) 10K type strain sequencing project: providing services to taxonomists for standard genome sequencing and annotation.</title>
        <authorList>
            <consortium name="The Broad Institute Genomics Platform"/>
            <consortium name="The Broad Institute Genome Sequencing Center for Infectious Disease"/>
            <person name="Wu L."/>
            <person name="Ma J."/>
        </authorList>
    </citation>
    <scope>NUCLEOTIDE SEQUENCE [LARGE SCALE GENOMIC DNA]</scope>
    <source>
        <strain evidence="3">JCM 17110</strain>
    </source>
</reference>
<dbReference type="SUPFAM" id="SSF56524">
    <property type="entry name" value="Oxidoreductase molybdopterin-binding domain"/>
    <property type="match status" value="1"/>
</dbReference>
<keyword evidence="3" id="KW-1185">Reference proteome</keyword>
<name>A0ABP6VFN9_9GAMM</name>
<comment type="caution">
    <text evidence="2">The sequence shown here is derived from an EMBL/GenBank/DDBJ whole genome shotgun (WGS) entry which is preliminary data.</text>
</comment>